<evidence type="ECO:0000313" key="1">
    <source>
        <dbReference type="EMBL" id="MEY8245827.1"/>
    </source>
</evidence>
<keyword evidence="2" id="KW-1185">Reference proteome</keyword>
<comment type="caution">
    <text evidence="1">The sequence shown here is derived from an EMBL/GenBank/DDBJ whole genome shotgun (WGS) entry which is preliminary data.</text>
</comment>
<evidence type="ECO:0008006" key="3">
    <source>
        <dbReference type="Google" id="ProtNLM"/>
    </source>
</evidence>
<reference evidence="1 2" key="1">
    <citation type="submission" date="2024-03" db="EMBL/GenBank/DDBJ databases">
        <title>Mouse gut bacterial collection (mGBC) of GemPharmatech.</title>
        <authorList>
            <person name="He Y."/>
            <person name="Dong L."/>
            <person name="Wu D."/>
            <person name="Gao X."/>
            <person name="Lin Z."/>
        </authorList>
    </citation>
    <scope>NUCLEOTIDE SEQUENCE [LARGE SCALE GENOMIC DNA]</scope>
    <source>
        <strain evidence="1 2">54-13</strain>
    </source>
</reference>
<organism evidence="1 2">
    <name type="scientific">Heminiphilus faecis</name>
    <dbReference type="NCBI Taxonomy" id="2601703"/>
    <lineage>
        <taxon>Bacteria</taxon>
        <taxon>Pseudomonadati</taxon>
        <taxon>Bacteroidota</taxon>
        <taxon>Bacteroidia</taxon>
        <taxon>Bacteroidales</taxon>
        <taxon>Muribaculaceae</taxon>
        <taxon>Heminiphilus</taxon>
    </lineage>
</organism>
<dbReference type="Proteomes" id="UP001565200">
    <property type="component" value="Unassembled WGS sequence"/>
</dbReference>
<protein>
    <recommendedName>
        <fullName evidence="3">Phage portal protein</fullName>
    </recommendedName>
</protein>
<gene>
    <name evidence="1" type="ORF">AAK873_09405</name>
</gene>
<dbReference type="RefSeq" id="WP_121698466.1">
    <property type="nucleotide sequence ID" value="NZ_JBCLPP010000024.1"/>
</dbReference>
<name>A0ABV4D1K3_9BACT</name>
<evidence type="ECO:0000313" key="2">
    <source>
        <dbReference type="Proteomes" id="UP001565200"/>
    </source>
</evidence>
<proteinExistence type="predicted"/>
<sequence length="459" mass="52051">MNNYIEAALQAWNNASAFRLRRLRCKRYTFGDQWSDMVKDCDGAWLSERKCMEDSNYVPVTDNVIRQLVKMAVGYYRTGRKSAAADRYDSMAPYIAADARTFEEFLVSGCAVHYVKRENRGGDMGPWADMLNPARFFAGPFSDPHGEDIELVGYLHDMSLQRLLMRFAQGDRARASRLRDIYENPAMNAFSRPSGLLGASCNDNLEFGRADMGLCRVIEVWTFELKDRMRCHDPDMGRFYYMPSGAKSRIDRGNIARKKMKRLLVKSKWEMTGEWVCRFFSPDGHLLGSRKASRHPFVFCFYPFIDGEIHSFVEELIERQRMVNRLLSLNDRVLSTAAKGALLFPENQLAKGMSAKEAADQWASPDGVILYEAIAGLPGPRQVMSNCGDLGIDRIVDRVMLMMERASGVNDALRGDAPGGMASASLYESRRESARAVMSDIFDTFDSFIARRDRLLCSV</sequence>
<dbReference type="InterPro" id="IPR032427">
    <property type="entry name" value="P22_portal"/>
</dbReference>
<dbReference type="Pfam" id="PF16510">
    <property type="entry name" value="P22_portal"/>
    <property type="match status" value="1"/>
</dbReference>
<accession>A0ABV4D1K3</accession>
<dbReference type="EMBL" id="JBCLPP010000024">
    <property type="protein sequence ID" value="MEY8245827.1"/>
    <property type="molecule type" value="Genomic_DNA"/>
</dbReference>